<dbReference type="EC" id="2.3.2.29" evidence="4"/>
<feature type="domain" description="N-end rule aminoacyl transferase C-terminal" evidence="6">
    <location>
        <begin position="105"/>
        <end position="226"/>
    </location>
</feature>
<keyword evidence="2 4" id="KW-0808">Transferase</keyword>
<dbReference type="Proteomes" id="UP000295830">
    <property type="component" value="Unassembled WGS sequence"/>
</dbReference>
<dbReference type="GO" id="GO:0008914">
    <property type="term" value="F:leucyl-tRNA--protein transferase activity"/>
    <property type="evidence" value="ECO:0007669"/>
    <property type="project" value="UniProtKB-UniRule"/>
</dbReference>
<keyword evidence="3 4" id="KW-0012">Acyltransferase</keyword>
<feature type="domain" description="N-end aminoacyl transferase N-terminal" evidence="5">
    <location>
        <begin position="15"/>
        <end position="85"/>
    </location>
</feature>
<reference evidence="7 8" key="1">
    <citation type="submission" date="2019-03" db="EMBL/GenBank/DDBJ databases">
        <title>Genomic Encyclopedia of Type Strains, Phase IV (KMG-IV): sequencing the most valuable type-strain genomes for metagenomic binning, comparative biology and taxonomic classification.</title>
        <authorList>
            <person name="Goeker M."/>
        </authorList>
    </citation>
    <scope>NUCLEOTIDE SEQUENCE [LARGE SCALE GENOMIC DNA]</scope>
    <source>
        <strain evidence="7 8">DSM 15505</strain>
    </source>
</reference>
<name>A0A4R7JP97_9GAMM</name>
<dbReference type="InterPro" id="IPR007471">
    <property type="entry name" value="N-end_Aminoacyl_Trfase_N"/>
</dbReference>
<dbReference type="PANTHER" id="PTHR21367:SF1">
    <property type="entry name" value="ARGINYL-TRNA--PROTEIN TRANSFERASE 1"/>
    <property type="match status" value="1"/>
</dbReference>
<accession>A0A4R7JP97</accession>
<comment type="caution">
    <text evidence="7">The sequence shown here is derived from an EMBL/GenBank/DDBJ whole genome shotgun (WGS) entry which is preliminary data.</text>
</comment>
<dbReference type="NCBIfam" id="NF002341">
    <property type="entry name" value="PRK01305.1-1"/>
    <property type="match status" value="1"/>
</dbReference>
<evidence type="ECO:0000313" key="8">
    <source>
        <dbReference type="Proteomes" id="UP000295830"/>
    </source>
</evidence>
<dbReference type="AlphaFoldDB" id="A0A4R7JP97"/>
<dbReference type="PIRSF" id="PIRSF037208">
    <property type="entry name" value="ATE_pro_prd"/>
    <property type="match status" value="1"/>
</dbReference>
<dbReference type="NCBIfam" id="NF002346">
    <property type="entry name" value="PRK01305.2-3"/>
    <property type="match status" value="1"/>
</dbReference>
<dbReference type="EMBL" id="SOAX01000005">
    <property type="protein sequence ID" value="TDT39436.1"/>
    <property type="molecule type" value="Genomic_DNA"/>
</dbReference>
<keyword evidence="8" id="KW-1185">Reference proteome</keyword>
<dbReference type="Pfam" id="PF04376">
    <property type="entry name" value="ATE_N"/>
    <property type="match status" value="1"/>
</dbReference>
<evidence type="ECO:0000256" key="1">
    <source>
        <dbReference type="ARBA" id="ARBA00022490"/>
    </source>
</evidence>
<dbReference type="NCBIfam" id="NF002345">
    <property type="entry name" value="PRK01305.2-2"/>
    <property type="match status" value="1"/>
</dbReference>
<evidence type="ECO:0000259" key="6">
    <source>
        <dbReference type="Pfam" id="PF04377"/>
    </source>
</evidence>
<dbReference type="GO" id="GO:0004057">
    <property type="term" value="F:arginyl-tRNA--protein transferase activity"/>
    <property type="evidence" value="ECO:0007669"/>
    <property type="project" value="InterPro"/>
</dbReference>
<comment type="catalytic activity">
    <reaction evidence="4">
        <text>N-terminal L-glutamyl-[protein] + L-leucyl-tRNA(Leu) = N-terminal L-leucyl-L-glutamyl-[protein] + tRNA(Leu) + H(+)</text>
        <dbReference type="Rhea" id="RHEA:50412"/>
        <dbReference type="Rhea" id="RHEA-COMP:9613"/>
        <dbReference type="Rhea" id="RHEA-COMP:9622"/>
        <dbReference type="Rhea" id="RHEA-COMP:12664"/>
        <dbReference type="Rhea" id="RHEA-COMP:12668"/>
        <dbReference type="ChEBI" id="CHEBI:15378"/>
        <dbReference type="ChEBI" id="CHEBI:64721"/>
        <dbReference type="ChEBI" id="CHEBI:78442"/>
        <dbReference type="ChEBI" id="CHEBI:78494"/>
        <dbReference type="ChEBI" id="CHEBI:133041"/>
        <dbReference type="EC" id="2.3.2.29"/>
    </reaction>
</comment>
<dbReference type="InterPro" id="IPR030700">
    <property type="entry name" value="N-end_Aminoacyl_Trfase"/>
</dbReference>
<comment type="similarity">
    <text evidence="4">Belongs to the R-transferase family. Bpt subfamily.</text>
</comment>
<dbReference type="RefSeq" id="WP_133736606.1">
    <property type="nucleotide sequence ID" value="NZ_SOAX01000005.1"/>
</dbReference>
<dbReference type="HAMAP" id="MF_00689">
    <property type="entry name" value="Bpt"/>
    <property type="match status" value="1"/>
</dbReference>
<evidence type="ECO:0000256" key="4">
    <source>
        <dbReference type="HAMAP-Rule" id="MF_00689"/>
    </source>
</evidence>
<dbReference type="GO" id="GO:0005737">
    <property type="term" value="C:cytoplasm"/>
    <property type="evidence" value="ECO:0007669"/>
    <property type="project" value="UniProtKB-SubCell"/>
</dbReference>
<comment type="subcellular location">
    <subcellularLocation>
        <location evidence="4">Cytoplasm</location>
    </subcellularLocation>
</comment>
<dbReference type="InterPro" id="IPR016181">
    <property type="entry name" value="Acyl_CoA_acyltransferase"/>
</dbReference>
<gene>
    <name evidence="4" type="primary">bpt</name>
    <name evidence="7" type="ORF">DES49_2361</name>
</gene>
<sequence>MSSLKTLIFFATPEHPCSYLEGRQATTMFVDPRARVDKSLYSQLTELGFRRSGSHYYRPHCRGCNACIPVRIPVERFQPDRSQRRIRKANQDLDLTTTPVRFDEEIYNLYERYINERHHDGDMYPASREQFTSFLIEGSIDGFFLEMRREGHLIGVAVVDVLDNGLSAIYTIFEPGEEKRSLGTYAILWQVEEACRRGLPHLYLGYWIRQCRKMNYKTRFRPLQQLVNGRWVDLVS</sequence>
<comment type="catalytic activity">
    <reaction evidence="4">
        <text>N-terminal L-aspartyl-[protein] + L-leucyl-tRNA(Leu) = N-terminal L-leucyl-L-aspartyl-[protein] + tRNA(Leu) + H(+)</text>
        <dbReference type="Rhea" id="RHEA:50420"/>
        <dbReference type="Rhea" id="RHEA-COMP:9613"/>
        <dbReference type="Rhea" id="RHEA-COMP:9622"/>
        <dbReference type="Rhea" id="RHEA-COMP:12669"/>
        <dbReference type="Rhea" id="RHEA-COMP:12674"/>
        <dbReference type="ChEBI" id="CHEBI:15378"/>
        <dbReference type="ChEBI" id="CHEBI:64720"/>
        <dbReference type="ChEBI" id="CHEBI:78442"/>
        <dbReference type="ChEBI" id="CHEBI:78494"/>
        <dbReference type="ChEBI" id="CHEBI:133042"/>
        <dbReference type="EC" id="2.3.2.29"/>
    </reaction>
</comment>
<dbReference type="Pfam" id="PF04377">
    <property type="entry name" value="ATE_C"/>
    <property type="match status" value="1"/>
</dbReference>
<proteinExistence type="inferred from homology"/>
<dbReference type="InterPro" id="IPR007472">
    <property type="entry name" value="N-end_Aminoacyl_Trfase_C"/>
</dbReference>
<keyword evidence="1 4" id="KW-0963">Cytoplasm</keyword>
<evidence type="ECO:0000256" key="3">
    <source>
        <dbReference type="ARBA" id="ARBA00023315"/>
    </source>
</evidence>
<comment type="function">
    <text evidence="4">Functions in the N-end rule pathway of protein degradation where it conjugates Leu from its aminoacyl-tRNA to the N-termini of proteins containing an N-terminal aspartate or glutamate.</text>
</comment>
<dbReference type="InterPro" id="IPR017138">
    <property type="entry name" value="Asp_Glu_LeuTrfase"/>
</dbReference>
<dbReference type="PANTHER" id="PTHR21367">
    <property type="entry name" value="ARGININE-TRNA-PROTEIN TRANSFERASE 1"/>
    <property type="match status" value="1"/>
</dbReference>
<protein>
    <recommendedName>
        <fullName evidence="4">Aspartate/glutamate leucyltransferase</fullName>
        <ecNumber evidence="4">2.3.2.29</ecNumber>
    </recommendedName>
</protein>
<evidence type="ECO:0000313" key="7">
    <source>
        <dbReference type="EMBL" id="TDT39436.1"/>
    </source>
</evidence>
<dbReference type="SUPFAM" id="SSF55729">
    <property type="entry name" value="Acyl-CoA N-acyltransferases (Nat)"/>
    <property type="match status" value="1"/>
</dbReference>
<dbReference type="OrthoDB" id="9782022at2"/>
<organism evidence="7 8">
    <name type="scientific">Halospina denitrificans</name>
    <dbReference type="NCBI Taxonomy" id="332522"/>
    <lineage>
        <taxon>Bacteria</taxon>
        <taxon>Pseudomonadati</taxon>
        <taxon>Pseudomonadota</taxon>
        <taxon>Gammaproteobacteria</taxon>
        <taxon>Halospina</taxon>
    </lineage>
</organism>
<dbReference type="GO" id="GO:0071596">
    <property type="term" value="P:ubiquitin-dependent protein catabolic process via the N-end rule pathway"/>
    <property type="evidence" value="ECO:0007669"/>
    <property type="project" value="InterPro"/>
</dbReference>
<evidence type="ECO:0000259" key="5">
    <source>
        <dbReference type="Pfam" id="PF04376"/>
    </source>
</evidence>
<evidence type="ECO:0000256" key="2">
    <source>
        <dbReference type="ARBA" id="ARBA00022679"/>
    </source>
</evidence>
<dbReference type="NCBIfam" id="NF002342">
    <property type="entry name" value="PRK01305.1-3"/>
    <property type="match status" value="1"/>
</dbReference>